<dbReference type="KEGG" id="foc:113205913"/>
<dbReference type="Proteomes" id="UP000504606">
    <property type="component" value="Unplaced"/>
</dbReference>
<feature type="region of interest" description="Disordered" evidence="1">
    <location>
        <begin position="1"/>
        <end position="38"/>
    </location>
</feature>
<evidence type="ECO:0000313" key="2">
    <source>
        <dbReference type="Proteomes" id="UP000504606"/>
    </source>
</evidence>
<keyword evidence="2" id="KW-1185">Reference proteome</keyword>
<dbReference type="GeneID" id="113205913"/>
<reference evidence="3" key="1">
    <citation type="submission" date="2025-08" db="UniProtKB">
        <authorList>
            <consortium name="RefSeq"/>
        </authorList>
    </citation>
    <scope>IDENTIFICATION</scope>
    <source>
        <tissue evidence="3">Whole organism</tissue>
    </source>
</reference>
<proteinExistence type="predicted"/>
<protein>
    <submittedName>
        <fullName evidence="3">Uncharacterized protein LOC113205913</fullName>
    </submittedName>
</protein>
<feature type="compositionally biased region" description="Acidic residues" evidence="1">
    <location>
        <begin position="1"/>
        <end position="10"/>
    </location>
</feature>
<gene>
    <name evidence="3" type="primary">LOC113205913</name>
</gene>
<dbReference type="OrthoDB" id="8194834at2759"/>
<dbReference type="AlphaFoldDB" id="A0A6J1SDU4"/>
<accession>A0A6J1SDU4</accession>
<sequence>MPDTPEDAEDPAAAGPECQSQKRPQREAEDGSRAVTRGRALCSIRPPFWWYGGRNCPARPGGDPDDYEPRPHRVVRVPEAIPNLLQRLGVDSEGQYLPGQQQQRAGDSPPEVPDNVLPGDVDGGDEARSHEFCSCRKETWVRGGPLGPNRPDPSQGCRCACCRPRRPPRPSPTRAVAIPLETPVETWQARPPFWWWCHDKRSERPGGDPALYAPIFPVKQSQPGPPLAHRLEVDDPGFYIPGQVIFGFTPPIHQYWLEPTPEHCPDDYLTLSGLESRAGAGAPWEAMLPLGDPTPSCSRHGGLPMHPDALPSLLYSEMVGARAAPPQRNLRKPNPGFHRAEACDTCCNQSVQTMASVLPYGWRGWPGVKKAHMFYRDLHPCQRLAHCTRCKC</sequence>
<evidence type="ECO:0000313" key="3">
    <source>
        <dbReference type="RefSeq" id="XP_026277495.1"/>
    </source>
</evidence>
<name>A0A6J1SDU4_FRAOC</name>
<organism evidence="2 3">
    <name type="scientific">Frankliniella occidentalis</name>
    <name type="common">Western flower thrips</name>
    <name type="synonym">Euthrips occidentalis</name>
    <dbReference type="NCBI Taxonomy" id="133901"/>
    <lineage>
        <taxon>Eukaryota</taxon>
        <taxon>Metazoa</taxon>
        <taxon>Ecdysozoa</taxon>
        <taxon>Arthropoda</taxon>
        <taxon>Hexapoda</taxon>
        <taxon>Insecta</taxon>
        <taxon>Pterygota</taxon>
        <taxon>Neoptera</taxon>
        <taxon>Paraneoptera</taxon>
        <taxon>Thysanoptera</taxon>
        <taxon>Terebrantia</taxon>
        <taxon>Thripoidea</taxon>
        <taxon>Thripidae</taxon>
        <taxon>Frankliniella</taxon>
    </lineage>
</organism>
<evidence type="ECO:0000256" key="1">
    <source>
        <dbReference type="SAM" id="MobiDB-lite"/>
    </source>
</evidence>
<dbReference type="RefSeq" id="XP_026277495.1">
    <property type="nucleotide sequence ID" value="XM_026421710.2"/>
</dbReference>
<feature type="region of interest" description="Disordered" evidence="1">
    <location>
        <begin position="52"/>
        <end position="71"/>
    </location>
</feature>